<feature type="active site" description="Charge relay system" evidence="8 9">
    <location>
        <position position="472"/>
    </location>
</feature>
<dbReference type="GO" id="GO:0004252">
    <property type="term" value="F:serine-type endopeptidase activity"/>
    <property type="evidence" value="ECO:0007669"/>
    <property type="project" value="UniProtKB-UniRule"/>
</dbReference>
<evidence type="ECO:0000256" key="6">
    <source>
        <dbReference type="ARBA" id="ARBA00022801"/>
    </source>
</evidence>
<dbReference type="AlphaFoldDB" id="A0A167QHD5"/>
<feature type="active site" description="Charge relay system" evidence="8 9">
    <location>
        <position position="144"/>
    </location>
</feature>
<dbReference type="Gene3D" id="3.50.30.30">
    <property type="match status" value="1"/>
</dbReference>
<gene>
    <name evidence="13" type="ORF">PHYBLDRAFT_162756</name>
</gene>
<dbReference type="InterPro" id="IPR050131">
    <property type="entry name" value="Peptidase_S8_subtilisin-like"/>
</dbReference>
<evidence type="ECO:0000256" key="5">
    <source>
        <dbReference type="ARBA" id="ARBA00022729"/>
    </source>
</evidence>
<evidence type="ECO:0000313" key="14">
    <source>
        <dbReference type="Proteomes" id="UP000077315"/>
    </source>
</evidence>
<reference evidence="14" key="1">
    <citation type="submission" date="2015-06" db="EMBL/GenBank/DDBJ databases">
        <title>Expansion of signal transduction pathways in fungi by whole-genome duplication.</title>
        <authorList>
            <consortium name="DOE Joint Genome Institute"/>
            <person name="Corrochano L.M."/>
            <person name="Kuo A."/>
            <person name="Marcet-Houben M."/>
            <person name="Polaino S."/>
            <person name="Salamov A."/>
            <person name="Villalobos J.M."/>
            <person name="Alvarez M.I."/>
            <person name="Avalos J."/>
            <person name="Benito E.P."/>
            <person name="Benoit I."/>
            <person name="Burger G."/>
            <person name="Camino L.P."/>
            <person name="Canovas D."/>
            <person name="Cerda-Olmedo E."/>
            <person name="Cheng J.-F."/>
            <person name="Dominguez A."/>
            <person name="Elias M."/>
            <person name="Eslava A.P."/>
            <person name="Glaser F."/>
            <person name="Grimwood J."/>
            <person name="Gutierrez G."/>
            <person name="Heitman J."/>
            <person name="Henrissat B."/>
            <person name="Iturriaga E.A."/>
            <person name="Lang B.F."/>
            <person name="Lavin J.L."/>
            <person name="Lee S."/>
            <person name="Li W."/>
            <person name="Lindquist E."/>
            <person name="Lopez-Garcia S."/>
            <person name="Luque E.M."/>
            <person name="Marcos A.T."/>
            <person name="Martin J."/>
            <person name="McCluskey K."/>
            <person name="Medina H.R."/>
            <person name="Miralles-Duran A."/>
            <person name="Miyazaki A."/>
            <person name="Munoz-Torres E."/>
            <person name="Oguiza J.A."/>
            <person name="Ohm R."/>
            <person name="Olmedo M."/>
            <person name="Orejas M."/>
            <person name="Ortiz-Castellanos L."/>
            <person name="Pisabarro A.G."/>
            <person name="Rodriguez-Romero J."/>
            <person name="Ruiz-Herrera J."/>
            <person name="Ruiz-Vazquez R."/>
            <person name="Sanz C."/>
            <person name="Schackwitz W."/>
            <person name="Schmutz J."/>
            <person name="Shahriari M."/>
            <person name="Shelest E."/>
            <person name="Silva-Franco F."/>
            <person name="Soanes D."/>
            <person name="Syed K."/>
            <person name="Tagua V.G."/>
            <person name="Talbot N.J."/>
            <person name="Thon M."/>
            <person name="De vries R.P."/>
            <person name="Wiebenga A."/>
            <person name="Yadav J.S."/>
            <person name="Braun E.L."/>
            <person name="Baker S."/>
            <person name="Garre V."/>
            <person name="Horwitz B."/>
            <person name="Torres-Martinez S."/>
            <person name="Idnurm A."/>
            <person name="Herrera-Estrella A."/>
            <person name="Gabaldon T."/>
            <person name="Grigoriev I.V."/>
        </authorList>
    </citation>
    <scope>NUCLEOTIDE SEQUENCE [LARGE SCALE GENOMIC DNA]</scope>
    <source>
        <strain evidence="14">NRRL 1555(-)</strain>
    </source>
</reference>
<keyword evidence="14" id="KW-1185">Reference proteome</keyword>
<dbReference type="SUPFAM" id="SSF52743">
    <property type="entry name" value="Subtilisin-like"/>
    <property type="match status" value="1"/>
</dbReference>
<dbReference type="PANTHER" id="PTHR43806">
    <property type="entry name" value="PEPTIDASE S8"/>
    <property type="match status" value="1"/>
</dbReference>
<keyword evidence="2" id="KW-0134">Cell wall</keyword>
<dbReference type="PROSITE" id="PS00137">
    <property type="entry name" value="SUBTILASE_HIS"/>
    <property type="match status" value="1"/>
</dbReference>
<dbReference type="SUPFAM" id="SSF52025">
    <property type="entry name" value="PA domain"/>
    <property type="match status" value="1"/>
</dbReference>
<keyword evidence="3" id="KW-0964">Secreted</keyword>
<evidence type="ECO:0000256" key="9">
    <source>
        <dbReference type="PROSITE-ProRule" id="PRU01240"/>
    </source>
</evidence>
<feature type="domain" description="Peptidase S8/S53" evidence="11">
    <location>
        <begin position="135"/>
        <end position="508"/>
    </location>
</feature>
<evidence type="ECO:0000256" key="8">
    <source>
        <dbReference type="PIRSR" id="PIRSR615500-1"/>
    </source>
</evidence>
<protein>
    <recommendedName>
        <fullName evidence="15">Peptidase S8/S53 domain-containing protein</fullName>
    </recommendedName>
</protein>
<dbReference type="Pfam" id="PF02225">
    <property type="entry name" value="PA"/>
    <property type="match status" value="1"/>
</dbReference>
<dbReference type="Gene3D" id="3.40.50.200">
    <property type="entry name" value="Peptidase S8/S53 domain"/>
    <property type="match status" value="2"/>
</dbReference>
<evidence type="ECO:0000256" key="7">
    <source>
        <dbReference type="ARBA" id="ARBA00022825"/>
    </source>
</evidence>
<dbReference type="InterPro" id="IPR015500">
    <property type="entry name" value="Peptidase_S8_subtilisin-rel"/>
</dbReference>
<dbReference type="GO" id="GO:0005615">
    <property type="term" value="C:extracellular space"/>
    <property type="evidence" value="ECO:0007669"/>
    <property type="project" value="TreeGrafter"/>
</dbReference>
<feature type="domain" description="PA" evidence="12">
    <location>
        <begin position="318"/>
        <end position="398"/>
    </location>
</feature>
<keyword evidence="5" id="KW-0732">Signal</keyword>
<dbReference type="InterPro" id="IPR023827">
    <property type="entry name" value="Peptidase_S8_Asp-AS"/>
</dbReference>
<dbReference type="PANTHER" id="PTHR43806:SF66">
    <property type="entry name" value="SERIN ENDOPEPTIDASE"/>
    <property type="match status" value="1"/>
</dbReference>
<evidence type="ECO:0000256" key="1">
    <source>
        <dbReference type="ARBA" id="ARBA00011073"/>
    </source>
</evidence>
<name>A0A167QHD5_PHYB8</name>
<dbReference type="PROSITE" id="PS00138">
    <property type="entry name" value="SUBTILASE_SER"/>
    <property type="match status" value="1"/>
</dbReference>
<keyword evidence="7 9" id="KW-0720">Serine protease</keyword>
<dbReference type="InterPro" id="IPR022398">
    <property type="entry name" value="Peptidase_S8_His-AS"/>
</dbReference>
<evidence type="ECO:0000256" key="2">
    <source>
        <dbReference type="ARBA" id="ARBA00022512"/>
    </source>
</evidence>
<evidence type="ECO:0000313" key="13">
    <source>
        <dbReference type="EMBL" id="OAD79699.1"/>
    </source>
</evidence>
<dbReference type="InterPro" id="IPR003137">
    <property type="entry name" value="PA_domain"/>
</dbReference>
<dbReference type="CDD" id="cd07489">
    <property type="entry name" value="Peptidases_S8_5"/>
    <property type="match status" value="1"/>
</dbReference>
<dbReference type="PRINTS" id="PR00723">
    <property type="entry name" value="SUBTILISIN"/>
</dbReference>
<dbReference type="InterPro" id="IPR023828">
    <property type="entry name" value="Peptidase_S8_Ser-AS"/>
</dbReference>
<dbReference type="EMBL" id="KV440972">
    <property type="protein sequence ID" value="OAD79699.1"/>
    <property type="molecule type" value="Genomic_DNA"/>
</dbReference>
<dbReference type="InterPro" id="IPR036852">
    <property type="entry name" value="Peptidase_S8/S53_dom_sf"/>
</dbReference>
<keyword evidence="4 9" id="KW-0645">Protease</keyword>
<dbReference type="PROSITE" id="PS00136">
    <property type="entry name" value="SUBTILASE_ASP"/>
    <property type="match status" value="1"/>
</dbReference>
<dbReference type="GeneID" id="28995592"/>
<proteinExistence type="inferred from homology"/>
<dbReference type="RefSeq" id="XP_018297739.1">
    <property type="nucleotide sequence ID" value="XM_018434686.1"/>
</dbReference>
<accession>A0A167QHD5</accession>
<evidence type="ECO:0000256" key="10">
    <source>
        <dbReference type="RuleBase" id="RU003355"/>
    </source>
</evidence>
<dbReference type="InterPro" id="IPR046450">
    <property type="entry name" value="PA_dom_sf"/>
</dbReference>
<evidence type="ECO:0000256" key="4">
    <source>
        <dbReference type="ARBA" id="ARBA00022670"/>
    </source>
</evidence>
<evidence type="ECO:0000259" key="11">
    <source>
        <dbReference type="Pfam" id="PF00082"/>
    </source>
</evidence>
<dbReference type="InterPro" id="IPR000209">
    <property type="entry name" value="Peptidase_S8/S53_dom"/>
</dbReference>
<feature type="active site" description="Charge relay system" evidence="8 9">
    <location>
        <position position="194"/>
    </location>
</feature>
<dbReference type="PROSITE" id="PS51892">
    <property type="entry name" value="SUBTILASE"/>
    <property type="match status" value="1"/>
</dbReference>
<evidence type="ECO:0008006" key="15">
    <source>
        <dbReference type="Google" id="ProtNLM"/>
    </source>
</evidence>
<dbReference type="GO" id="GO:0006508">
    <property type="term" value="P:proteolysis"/>
    <property type="evidence" value="ECO:0007669"/>
    <property type="project" value="UniProtKB-KW"/>
</dbReference>
<dbReference type="VEuPathDB" id="FungiDB:PHYBLDRAFT_162756"/>
<sequence>MLVGVIDKVFAFTGNRIIKNSYVIEFSEPKNADSRRELFQERRLNFYEDLKTYNISHIVRQEYMLMNAVSVKFDSEKDAMRYFTNGENIKRIWPVSSIPIPDIYPPTYGNPTTDLFDTYGTTGVTRVREIFGFEGEGIKIGVIDSGIDFLHPALGGCYGKGCKVAYGYDFVGNNYNGENNLSPNNYPRDVCNGHGTHVAGIIGANDVAKNFTGIAPKVTLGAYKIFGCTGSTTDDVIMKALEKAFTDGMDIINLSIGDMGWPESPVAIMADMIALQGVTVLASAGNEGDQGFFKVNVPALEYVTPMADSFNLLHSELVFASKRFLDNRDGCSQLFNLDKKVVVIAAGGCNLDIKILNAQRAGAAAVLIYTTSIDAIIPRTANKQISIPFGGVAIDDAEYLWDFLNVNPGYTTDFPKGNIVIPVKRANTISPFSSWGLGPDLSIKPDISAPGGDIFSTYPLTMGGYTTMSGTSMACPYASGIVALLHESYKGLGEINTDSIRTIVINNGSPYNMFKTNTPETIARQGGGLINIEKMLGATTLIFPEQIRLNDKNKRGTDNLYTITIKNYDTKPVIYRFSHMPAGAAQGYGNNYSPGNPFPLANPILLKNHEVEAFVNFPVEYLEIPAKEKADLIIHISLPPLPAYLPPTIYSGFIVIQSDNKNLNQYIPYAGLTTDIYTLPVLNINQTSPYISSQTAKADQPVAIVAKMIEASPLVAVMVVSTSDPNIVYGLVPDGINMFTARNDPSNSADNYIIYWNGIIQRRIPGETFNPSVNPRNPRYGRLKAGYYRLRIMALRVFGNPEIAEDYDTWTSPEIYYE</sequence>
<dbReference type="InParanoid" id="A0A167QHD5"/>
<dbReference type="STRING" id="763407.A0A167QHD5"/>
<organism evidence="13 14">
    <name type="scientific">Phycomyces blakesleeanus (strain ATCC 8743b / DSM 1359 / FGSC 10004 / NBRC 33097 / NRRL 1555)</name>
    <dbReference type="NCBI Taxonomy" id="763407"/>
    <lineage>
        <taxon>Eukaryota</taxon>
        <taxon>Fungi</taxon>
        <taxon>Fungi incertae sedis</taxon>
        <taxon>Mucoromycota</taxon>
        <taxon>Mucoromycotina</taxon>
        <taxon>Mucoromycetes</taxon>
        <taxon>Mucorales</taxon>
        <taxon>Phycomycetaceae</taxon>
        <taxon>Phycomyces</taxon>
    </lineage>
</organism>
<dbReference type="OrthoDB" id="10256524at2759"/>
<keyword evidence="6 9" id="KW-0378">Hydrolase</keyword>
<dbReference type="Pfam" id="PF00082">
    <property type="entry name" value="Peptidase_S8"/>
    <property type="match status" value="1"/>
</dbReference>
<comment type="similarity">
    <text evidence="1 9 10">Belongs to the peptidase S8 family.</text>
</comment>
<evidence type="ECO:0000256" key="3">
    <source>
        <dbReference type="ARBA" id="ARBA00022525"/>
    </source>
</evidence>
<evidence type="ECO:0000259" key="12">
    <source>
        <dbReference type="Pfam" id="PF02225"/>
    </source>
</evidence>
<dbReference type="InterPro" id="IPR034187">
    <property type="entry name" value="Peptidases_S8_5"/>
</dbReference>
<dbReference type="Proteomes" id="UP000077315">
    <property type="component" value="Unassembled WGS sequence"/>
</dbReference>